<proteinExistence type="predicted"/>
<sequence>MGAFCLALQLPFIIPPSQPHGRLRAAASTRKSTSTSSYYQYITLHDISSHLISQPTLRISYHGGLRALRNCQSYANVYEALKYNVLQEKKFESADKHYTKFEVLVIDKYNLIESLDAYHRIIEKHLNISHEIICILSVTITRFGTTTTNPTKSYHAIVIRLHHTALYHLTSLHQISDLSSVSNVDNVIYGLGQHFALATFLQMQSCYTTVNLIPEHVCAVQYILHQITNIHQR</sequence>
<protein>
    <submittedName>
        <fullName evidence="1 2">Uncharacterized protein</fullName>
    </submittedName>
</protein>
<reference evidence="2" key="3">
    <citation type="submission" date="2015-06" db="UniProtKB">
        <authorList>
            <consortium name="EnsemblMetazoa"/>
        </authorList>
    </citation>
    <scope>IDENTIFICATION</scope>
</reference>
<dbReference type="KEGG" id="hro:HELRODRAFT_168054"/>
<dbReference type="GeneID" id="20202192"/>
<dbReference type="RefSeq" id="XP_009011996.1">
    <property type="nucleotide sequence ID" value="XM_009013748.1"/>
</dbReference>
<accession>T1F042</accession>
<evidence type="ECO:0000313" key="2">
    <source>
        <dbReference type="EnsemblMetazoa" id="HelroP168054"/>
    </source>
</evidence>
<dbReference type="EMBL" id="KB095905">
    <property type="protein sequence ID" value="ESO10182.1"/>
    <property type="molecule type" value="Genomic_DNA"/>
</dbReference>
<dbReference type="InParanoid" id="T1F042"/>
<evidence type="ECO:0000313" key="3">
    <source>
        <dbReference type="Proteomes" id="UP000015101"/>
    </source>
</evidence>
<keyword evidence="3" id="KW-1185">Reference proteome</keyword>
<reference evidence="3" key="1">
    <citation type="submission" date="2012-12" db="EMBL/GenBank/DDBJ databases">
        <authorList>
            <person name="Hellsten U."/>
            <person name="Grimwood J."/>
            <person name="Chapman J.A."/>
            <person name="Shapiro H."/>
            <person name="Aerts A."/>
            <person name="Otillar R.P."/>
            <person name="Terry A.Y."/>
            <person name="Boore J.L."/>
            <person name="Simakov O."/>
            <person name="Marletaz F."/>
            <person name="Cho S.-J."/>
            <person name="Edsinger-Gonzales E."/>
            <person name="Havlak P."/>
            <person name="Kuo D.-H."/>
            <person name="Larsson T."/>
            <person name="Lv J."/>
            <person name="Arendt D."/>
            <person name="Savage R."/>
            <person name="Osoegawa K."/>
            <person name="de Jong P."/>
            <person name="Lindberg D.R."/>
            <person name="Seaver E.C."/>
            <person name="Weisblat D.A."/>
            <person name="Putnam N.H."/>
            <person name="Grigoriev I.V."/>
            <person name="Rokhsar D.S."/>
        </authorList>
    </citation>
    <scope>NUCLEOTIDE SEQUENCE</scope>
</reference>
<dbReference type="EnsemblMetazoa" id="HelroT168054">
    <property type="protein sequence ID" value="HelroP168054"/>
    <property type="gene ID" value="HelroG168054"/>
</dbReference>
<organism evidence="2 3">
    <name type="scientific">Helobdella robusta</name>
    <name type="common">Californian leech</name>
    <dbReference type="NCBI Taxonomy" id="6412"/>
    <lineage>
        <taxon>Eukaryota</taxon>
        <taxon>Metazoa</taxon>
        <taxon>Spiralia</taxon>
        <taxon>Lophotrochozoa</taxon>
        <taxon>Annelida</taxon>
        <taxon>Clitellata</taxon>
        <taxon>Hirudinea</taxon>
        <taxon>Rhynchobdellida</taxon>
        <taxon>Glossiphoniidae</taxon>
        <taxon>Helobdella</taxon>
    </lineage>
</organism>
<dbReference type="AlphaFoldDB" id="T1F042"/>
<reference evidence="1 3" key="2">
    <citation type="journal article" date="2013" name="Nature">
        <title>Insights into bilaterian evolution from three spiralian genomes.</title>
        <authorList>
            <person name="Simakov O."/>
            <person name="Marletaz F."/>
            <person name="Cho S.J."/>
            <person name="Edsinger-Gonzales E."/>
            <person name="Havlak P."/>
            <person name="Hellsten U."/>
            <person name="Kuo D.H."/>
            <person name="Larsson T."/>
            <person name="Lv J."/>
            <person name="Arendt D."/>
            <person name="Savage R."/>
            <person name="Osoegawa K."/>
            <person name="de Jong P."/>
            <person name="Grimwood J."/>
            <person name="Chapman J.A."/>
            <person name="Shapiro H."/>
            <person name="Aerts A."/>
            <person name="Otillar R.P."/>
            <person name="Terry A.Y."/>
            <person name="Boore J.L."/>
            <person name="Grigoriev I.V."/>
            <person name="Lindberg D.R."/>
            <person name="Seaver E.C."/>
            <person name="Weisblat D.A."/>
            <person name="Putnam N.H."/>
            <person name="Rokhsar D.S."/>
        </authorList>
    </citation>
    <scope>NUCLEOTIDE SEQUENCE</scope>
</reference>
<dbReference type="CTD" id="20202192"/>
<dbReference type="EMBL" id="AMQM01002890">
    <property type="status" value="NOT_ANNOTATED_CDS"/>
    <property type="molecule type" value="Genomic_DNA"/>
</dbReference>
<dbReference type="HOGENOM" id="CLU_1190996_0_0_1"/>
<name>T1F042_HELRO</name>
<gene>
    <name evidence="2" type="primary">20202192</name>
    <name evidence="1" type="ORF">HELRODRAFT_168054</name>
</gene>
<dbReference type="Proteomes" id="UP000015101">
    <property type="component" value="Unassembled WGS sequence"/>
</dbReference>
<evidence type="ECO:0000313" key="1">
    <source>
        <dbReference type="EMBL" id="ESO10182.1"/>
    </source>
</evidence>